<dbReference type="EMBL" id="BQNB010010782">
    <property type="protein sequence ID" value="GJS81893.1"/>
    <property type="molecule type" value="Genomic_DNA"/>
</dbReference>
<name>A0ABQ4YZ11_9ASTR</name>
<comment type="caution">
    <text evidence="1">The sequence shown here is derived from an EMBL/GenBank/DDBJ whole genome shotgun (WGS) entry which is preliminary data.</text>
</comment>
<dbReference type="Proteomes" id="UP001151760">
    <property type="component" value="Unassembled WGS sequence"/>
</dbReference>
<organism evidence="1 2">
    <name type="scientific">Tanacetum coccineum</name>
    <dbReference type="NCBI Taxonomy" id="301880"/>
    <lineage>
        <taxon>Eukaryota</taxon>
        <taxon>Viridiplantae</taxon>
        <taxon>Streptophyta</taxon>
        <taxon>Embryophyta</taxon>
        <taxon>Tracheophyta</taxon>
        <taxon>Spermatophyta</taxon>
        <taxon>Magnoliopsida</taxon>
        <taxon>eudicotyledons</taxon>
        <taxon>Gunneridae</taxon>
        <taxon>Pentapetalae</taxon>
        <taxon>asterids</taxon>
        <taxon>campanulids</taxon>
        <taxon>Asterales</taxon>
        <taxon>Asteraceae</taxon>
        <taxon>Asteroideae</taxon>
        <taxon>Anthemideae</taxon>
        <taxon>Anthemidinae</taxon>
        <taxon>Tanacetum</taxon>
    </lineage>
</organism>
<protein>
    <submittedName>
        <fullName evidence="1">Uncharacterized protein</fullName>
    </submittedName>
</protein>
<evidence type="ECO:0000313" key="1">
    <source>
        <dbReference type="EMBL" id="GJS81893.1"/>
    </source>
</evidence>
<reference evidence="1" key="2">
    <citation type="submission" date="2022-01" db="EMBL/GenBank/DDBJ databases">
        <authorList>
            <person name="Yamashiro T."/>
            <person name="Shiraishi A."/>
            <person name="Satake H."/>
            <person name="Nakayama K."/>
        </authorList>
    </citation>
    <scope>NUCLEOTIDE SEQUENCE</scope>
</reference>
<proteinExistence type="predicted"/>
<keyword evidence="2" id="KW-1185">Reference proteome</keyword>
<evidence type="ECO:0000313" key="2">
    <source>
        <dbReference type="Proteomes" id="UP001151760"/>
    </source>
</evidence>
<reference evidence="1" key="1">
    <citation type="journal article" date="2022" name="Int. J. Mol. Sci.">
        <title>Draft Genome of Tanacetum Coccineum: Genomic Comparison of Closely Related Tanacetum-Family Plants.</title>
        <authorList>
            <person name="Yamashiro T."/>
            <person name="Shiraishi A."/>
            <person name="Nakayama K."/>
            <person name="Satake H."/>
        </authorList>
    </citation>
    <scope>NUCLEOTIDE SEQUENCE</scope>
</reference>
<gene>
    <name evidence="1" type="ORF">Tco_0748434</name>
</gene>
<sequence length="418" mass="47787">MTTLTPHQNYIVSPLADTTVPSQQELDILFGPLYDEFFNGGTSRVNKSSSPTYNSIQKDTLPSMRTFTLHQNRQLLQMFMLRKTTMIMQNLPFLLYNDPEMCHVRTHREYCLNKYNFKEALADSAWIEANAGKSFAQLLGFGCAVRFWLAYAALKYFQFSCWTWETAFLLSFEGGARETGMMNFQIPDSKGVSKRMFCYVIRMRLIRGVICLLCSSNVDLRDKLQDFGFNYKQNNVVLRLSVSLSNITATTCNTPYQGHPYSDVRYETSKQGKSYTSVLEDLRLSWKPCQGDSLNLPDPLAPFPSNLPATGILIIPCHKDATTLKQLQDHTNDLRSKSSHRPDHEVHLIHSFELFDVTAECTRWVSLKSTVGPQASSNFRTDADVRLRSSQEFVSNHDLTPQLAHLFVGDTLVERRYE</sequence>
<accession>A0ABQ4YZ11</accession>